<proteinExistence type="predicted"/>
<organism evidence="1 2">
    <name type="scientific">Acidisarcina polymorpha</name>
    <dbReference type="NCBI Taxonomy" id="2211140"/>
    <lineage>
        <taxon>Bacteria</taxon>
        <taxon>Pseudomonadati</taxon>
        <taxon>Acidobacteriota</taxon>
        <taxon>Terriglobia</taxon>
        <taxon>Terriglobales</taxon>
        <taxon>Acidobacteriaceae</taxon>
        <taxon>Acidisarcina</taxon>
    </lineage>
</organism>
<dbReference type="EMBL" id="CP030840">
    <property type="protein sequence ID" value="AXC14974.1"/>
    <property type="molecule type" value="Genomic_DNA"/>
</dbReference>
<reference evidence="1 2" key="1">
    <citation type="journal article" date="2018" name="Front. Microbiol.">
        <title>Hydrolytic Capabilities as a Key to Environmental Success: Chitinolytic and Cellulolytic Acidobacteria From Acidic Sub-arctic Soils and Boreal Peatlands.</title>
        <authorList>
            <person name="Belova S.E."/>
            <person name="Ravin N.V."/>
            <person name="Pankratov T.A."/>
            <person name="Rakitin A.L."/>
            <person name="Ivanova A.A."/>
            <person name="Beletsky A.V."/>
            <person name="Mardanov A.V."/>
            <person name="Sinninghe Damste J.S."/>
            <person name="Dedysh S.N."/>
        </authorList>
    </citation>
    <scope>NUCLEOTIDE SEQUENCE [LARGE SCALE GENOMIC DNA]</scope>
    <source>
        <strain evidence="1 2">SBC82</strain>
    </source>
</reference>
<name>A0A2Z5G8E4_9BACT</name>
<gene>
    <name evidence="1" type="ORF">ACPOL_5728</name>
</gene>
<keyword evidence="2" id="KW-1185">Reference proteome</keyword>
<evidence type="ECO:0000313" key="1">
    <source>
        <dbReference type="EMBL" id="AXC14974.1"/>
    </source>
</evidence>
<sequence length="44" mass="4594">MFDIGQISTLDSGSLKDLASGVTTLPHPGAIMSRSIGATWDKSM</sequence>
<protein>
    <submittedName>
        <fullName evidence="1">Uncharacterized protein</fullName>
    </submittedName>
</protein>
<accession>A0A2Z5G8E4</accession>
<dbReference type="AlphaFoldDB" id="A0A2Z5G8E4"/>
<dbReference type="Proteomes" id="UP000253606">
    <property type="component" value="Chromosome"/>
</dbReference>
<evidence type="ECO:0000313" key="2">
    <source>
        <dbReference type="Proteomes" id="UP000253606"/>
    </source>
</evidence>
<dbReference type="KEGG" id="abas:ACPOL_5728"/>